<dbReference type="Proteomes" id="UP000010798">
    <property type="component" value="Chromosome"/>
</dbReference>
<protein>
    <submittedName>
        <fullName evidence="1">Uncharacterized protein</fullName>
    </submittedName>
</protein>
<dbReference type="OrthoDB" id="287194at2"/>
<dbReference type="PROSITE" id="PS51257">
    <property type="entry name" value="PROKAR_LIPOPROTEIN"/>
    <property type="match status" value="1"/>
</dbReference>
<proteinExistence type="predicted"/>
<accession>L0DIJ7</accession>
<evidence type="ECO:0000313" key="1">
    <source>
        <dbReference type="EMBL" id="AGA29082.1"/>
    </source>
</evidence>
<reference evidence="1 2" key="1">
    <citation type="submission" date="2012-02" db="EMBL/GenBank/DDBJ databases">
        <title>Complete sequence of chromosome of Singulisphaera acidiphila DSM 18658.</title>
        <authorList>
            <consortium name="US DOE Joint Genome Institute (JGI-PGF)"/>
            <person name="Lucas S."/>
            <person name="Copeland A."/>
            <person name="Lapidus A."/>
            <person name="Glavina del Rio T."/>
            <person name="Dalin E."/>
            <person name="Tice H."/>
            <person name="Bruce D."/>
            <person name="Goodwin L."/>
            <person name="Pitluck S."/>
            <person name="Peters L."/>
            <person name="Ovchinnikova G."/>
            <person name="Chertkov O."/>
            <person name="Kyrpides N."/>
            <person name="Mavromatis K."/>
            <person name="Ivanova N."/>
            <person name="Brettin T."/>
            <person name="Detter J.C."/>
            <person name="Han C."/>
            <person name="Larimer F."/>
            <person name="Land M."/>
            <person name="Hauser L."/>
            <person name="Markowitz V."/>
            <person name="Cheng J.-F."/>
            <person name="Hugenholtz P."/>
            <person name="Woyke T."/>
            <person name="Wu D."/>
            <person name="Tindall B."/>
            <person name="Pomrenke H."/>
            <person name="Brambilla E."/>
            <person name="Klenk H.-P."/>
            <person name="Eisen J.A."/>
        </authorList>
    </citation>
    <scope>NUCLEOTIDE SEQUENCE [LARGE SCALE GENOMIC DNA]</scope>
    <source>
        <strain evidence="2">ATCC BAA-1392 / DSM 18658 / VKM B-2454 / MOB10</strain>
    </source>
</reference>
<name>L0DIJ7_SINAD</name>
<dbReference type="HOGENOM" id="CLU_1980086_0_0_0"/>
<keyword evidence="2" id="KW-1185">Reference proteome</keyword>
<gene>
    <name evidence="1" type="ordered locus">Sinac_4926</name>
</gene>
<dbReference type="RefSeq" id="WP_015248190.1">
    <property type="nucleotide sequence ID" value="NC_019892.1"/>
</dbReference>
<sequence>MRKSRSLLPLLIVATGCWEGGEPAAAIRYNPEQARTVLIATLDAWKKGEAKTLPKRNPPIRFVDDDFIDGLLLADYEIDEPDGPIGPHKDVNVILSLRDAYGKTIHREARYQVATEPALAVLRSDR</sequence>
<dbReference type="KEGG" id="saci:Sinac_4926"/>
<dbReference type="AlphaFoldDB" id="L0DIJ7"/>
<dbReference type="EMBL" id="CP003364">
    <property type="protein sequence ID" value="AGA29082.1"/>
    <property type="molecule type" value="Genomic_DNA"/>
</dbReference>
<evidence type="ECO:0000313" key="2">
    <source>
        <dbReference type="Proteomes" id="UP000010798"/>
    </source>
</evidence>
<organism evidence="1 2">
    <name type="scientific">Singulisphaera acidiphila (strain ATCC BAA-1392 / DSM 18658 / VKM B-2454 / MOB10)</name>
    <dbReference type="NCBI Taxonomy" id="886293"/>
    <lineage>
        <taxon>Bacteria</taxon>
        <taxon>Pseudomonadati</taxon>
        <taxon>Planctomycetota</taxon>
        <taxon>Planctomycetia</taxon>
        <taxon>Isosphaerales</taxon>
        <taxon>Isosphaeraceae</taxon>
        <taxon>Singulisphaera</taxon>
    </lineage>
</organism>